<dbReference type="Pfam" id="PF01476">
    <property type="entry name" value="LysM"/>
    <property type="match status" value="2"/>
</dbReference>
<keyword evidence="5" id="KW-0378">Hydrolase</keyword>
<feature type="region of interest" description="Disordered" evidence="2">
    <location>
        <begin position="234"/>
        <end position="287"/>
    </location>
</feature>
<reference evidence="5 6" key="1">
    <citation type="submission" date="2017-03" db="EMBL/GenBank/DDBJ databases">
        <authorList>
            <person name="Afonso C.L."/>
            <person name="Miller P.J."/>
            <person name="Scott M.A."/>
            <person name="Spackman E."/>
            <person name="Goraichik I."/>
            <person name="Dimitrov K.M."/>
            <person name="Suarez D.L."/>
            <person name="Swayne D.E."/>
        </authorList>
    </citation>
    <scope>NUCLEOTIDE SEQUENCE [LARGE SCALE GENOMIC DNA]</scope>
    <source>
        <strain evidence="5 6">CECT 7680</strain>
    </source>
</reference>
<evidence type="ECO:0000313" key="5">
    <source>
        <dbReference type="EMBL" id="SLN44350.1"/>
    </source>
</evidence>
<accession>A0A1Y5SMT5</accession>
<name>A0A1Y5SMT5_9RHOB</name>
<feature type="chain" id="PRO_5012870629" evidence="3">
    <location>
        <begin position="28"/>
        <end position="404"/>
    </location>
</feature>
<protein>
    <submittedName>
        <fullName evidence="5">Murein hydrolase activator NlpD</fullName>
    </submittedName>
</protein>
<dbReference type="PANTHER" id="PTHR21666">
    <property type="entry name" value="PEPTIDASE-RELATED"/>
    <property type="match status" value="1"/>
</dbReference>
<dbReference type="RefSeq" id="WP_085868799.1">
    <property type="nucleotide sequence ID" value="NZ_FWFQ01000015.1"/>
</dbReference>
<dbReference type="PROSITE" id="PS51257">
    <property type="entry name" value="PROKAR_LIPOPROTEIN"/>
    <property type="match status" value="1"/>
</dbReference>
<feature type="compositionally biased region" description="Low complexity" evidence="2">
    <location>
        <begin position="234"/>
        <end position="244"/>
    </location>
</feature>
<dbReference type="EMBL" id="FWFQ01000015">
    <property type="protein sequence ID" value="SLN44350.1"/>
    <property type="molecule type" value="Genomic_DNA"/>
</dbReference>
<dbReference type="InterPro" id="IPR018392">
    <property type="entry name" value="LysM"/>
</dbReference>
<dbReference type="AlphaFoldDB" id="A0A1Y5SMT5"/>
<comment type="similarity">
    <text evidence="1">Belongs to the E.coli NlpD/Haemophilus LppB family.</text>
</comment>
<dbReference type="Gene3D" id="3.10.350.10">
    <property type="entry name" value="LysM domain"/>
    <property type="match status" value="2"/>
</dbReference>
<dbReference type="CDD" id="cd12797">
    <property type="entry name" value="M23_peptidase"/>
    <property type="match status" value="1"/>
</dbReference>
<feature type="compositionally biased region" description="Low complexity" evidence="2">
    <location>
        <begin position="153"/>
        <end position="170"/>
    </location>
</feature>
<dbReference type="Proteomes" id="UP000193409">
    <property type="component" value="Unassembled WGS sequence"/>
</dbReference>
<dbReference type="InterPro" id="IPR050570">
    <property type="entry name" value="Cell_wall_metabolism_enzyme"/>
</dbReference>
<evidence type="ECO:0000256" key="1">
    <source>
        <dbReference type="ARBA" id="ARBA00038420"/>
    </source>
</evidence>
<evidence type="ECO:0000256" key="2">
    <source>
        <dbReference type="SAM" id="MobiDB-lite"/>
    </source>
</evidence>
<dbReference type="InterPro" id="IPR036779">
    <property type="entry name" value="LysM_dom_sf"/>
</dbReference>
<feature type="signal peptide" evidence="3">
    <location>
        <begin position="1"/>
        <end position="27"/>
    </location>
</feature>
<dbReference type="OrthoDB" id="9795421at2"/>
<keyword evidence="3" id="KW-0732">Signal</keyword>
<keyword evidence="6" id="KW-1185">Reference proteome</keyword>
<dbReference type="SMART" id="SM00257">
    <property type="entry name" value="LysM"/>
    <property type="match status" value="2"/>
</dbReference>
<dbReference type="Gene3D" id="2.70.70.10">
    <property type="entry name" value="Glucose Permease (Domain IIA)"/>
    <property type="match status" value="1"/>
</dbReference>
<evidence type="ECO:0000313" key="6">
    <source>
        <dbReference type="Proteomes" id="UP000193409"/>
    </source>
</evidence>
<organism evidence="5 6">
    <name type="scientific">Pseudoruegeria aquimaris</name>
    <dbReference type="NCBI Taxonomy" id="393663"/>
    <lineage>
        <taxon>Bacteria</taxon>
        <taxon>Pseudomonadati</taxon>
        <taxon>Pseudomonadota</taxon>
        <taxon>Alphaproteobacteria</taxon>
        <taxon>Rhodobacterales</taxon>
        <taxon>Roseobacteraceae</taxon>
        <taxon>Pseudoruegeria</taxon>
    </lineage>
</organism>
<evidence type="ECO:0000259" key="4">
    <source>
        <dbReference type="PROSITE" id="PS51782"/>
    </source>
</evidence>
<dbReference type="PROSITE" id="PS51782">
    <property type="entry name" value="LYSM"/>
    <property type="match status" value="1"/>
</dbReference>
<gene>
    <name evidence="5" type="primary">nlpD</name>
    <name evidence="5" type="ORF">PSA7680_02244</name>
</gene>
<dbReference type="InterPro" id="IPR016047">
    <property type="entry name" value="M23ase_b-sheet_dom"/>
</dbReference>
<feature type="compositionally biased region" description="Polar residues" evidence="2">
    <location>
        <begin position="273"/>
        <end position="287"/>
    </location>
</feature>
<dbReference type="InterPro" id="IPR011055">
    <property type="entry name" value="Dup_hybrid_motif"/>
</dbReference>
<dbReference type="CDD" id="cd00118">
    <property type="entry name" value="LysM"/>
    <property type="match status" value="1"/>
</dbReference>
<proteinExistence type="inferred from homology"/>
<dbReference type="PANTHER" id="PTHR21666:SF263">
    <property type="entry name" value="MUREIN HYDROLASE ACTIVATOR NLPD"/>
    <property type="match status" value="1"/>
</dbReference>
<dbReference type="SUPFAM" id="SSF54106">
    <property type="entry name" value="LysM domain"/>
    <property type="match status" value="1"/>
</dbReference>
<feature type="region of interest" description="Disordered" evidence="2">
    <location>
        <begin position="153"/>
        <end position="181"/>
    </location>
</feature>
<dbReference type="GO" id="GO:0004222">
    <property type="term" value="F:metalloendopeptidase activity"/>
    <property type="evidence" value="ECO:0007669"/>
    <property type="project" value="TreeGrafter"/>
</dbReference>
<dbReference type="Pfam" id="PF01551">
    <property type="entry name" value="Peptidase_M23"/>
    <property type="match status" value="1"/>
</dbReference>
<dbReference type="SUPFAM" id="SSF51261">
    <property type="entry name" value="Duplicated hybrid motif"/>
    <property type="match status" value="1"/>
</dbReference>
<evidence type="ECO:0000256" key="3">
    <source>
        <dbReference type="SAM" id="SignalP"/>
    </source>
</evidence>
<sequence>MAPSPKRRPSRALVASTALIVALSACDGDYDLRGNISGNNFDTTAAARTATAPRPKPDNRGVISYPNYQVAVAKRGDTVGDVAARVGTDAAALARTNGIAPDVPLREGEVLLLPGRVAEPSPATGAVATGPIRPAGQIDVTTLAGDAIERAEGTSTTAAAAPSSASSGAPKAQTGAEPVRHKVARGETAYSVARLYNVSVTALAEWNGLGSDLAVREGQYLLIPVPAATAKPASALSPAATTAPGQGSPTPEPPSAAKPLPDEVASAAPPENTPESPSLSSGETAPTRSAALAFPASGSIIRPYAKGKNEGIDIGAPAGSAVKAAKDGVVAAITQDTNNVNIVVLKHADNLLTVYAGVDAVSVKKGDKVSRSQQIAKVRAADPSFLHFEVRQGLESVDPMEFLQ</sequence>
<feature type="domain" description="LysM" evidence="4">
    <location>
        <begin position="179"/>
        <end position="223"/>
    </location>
</feature>